<evidence type="ECO:0000256" key="4">
    <source>
        <dbReference type="ARBA" id="ARBA00023004"/>
    </source>
</evidence>
<dbReference type="GO" id="GO:0046872">
    <property type="term" value="F:metal ion binding"/>
    <property type="evidence" value="ECO:0007669"/>
    <property type="project" value="UniProtKB-KW"/>
</dbReference>
<dbReference type="GO" id="GO:0016491">
    <property type="term" value="F:oxidoreductase activity"/>
    <property type="evidence" value="ECO:0007669"/>
    <property type="project" value="UniProtKB-ARBA"/>
</dbReference>
<dbReference type="AlphaFoldDB" id="A0A1Y2K3P0"/>
<feature type="domain" description="4Fe-4S ferredoxin-type" evidence="7">
    <location>
        <begin position="44"/>
        <end position="122"/>
    </location>
</feature>
<name>A0A1Y2K3P0_9PROT</name>
<dbReference type="EMBL" id="LVJN01000020">
    <property type="protein sequence ID" value="OSM02542.1"/>
    <property type="molecule type" value="Genomic_DNA"/>
</dbReference>
<proteinExistence type="predicted"/>
<keyword evidence="4" id="KW-0408">Iron</keyword>
<reference evidence="8 9" key="1">
    <citation type="journal article" date="2016" name="BMC Genomics">
        <title>Combined genomic and structural analyses of a cultured magnetotactic bacterium reveals its niche adaptation to a dynamic environment.</title>
        <authorList>
            <person name="Araujo A.C."/>
            <person name="Morillo V."/>
            <person name="Cypriano J."/>
            <person name="Teixeira L.C."/>
            <person name="Leao P."/>
            <person name="Lyra S."/>
            <person name="Almeida L.G."/>
            <person name="Bazylinski D.A."/>
            <person name="Vasconcellos A.T."/>
            <person name="Abreu F."/>
            <person name="Lins U."/>
        </authorList>
    </citation>
    <scope>NUCLEOTIDE SEQUENCE [LARGE SCALE GENOMIC DNA]</scope>
    <source>
        <strain evidence="8 9">IT-1</strain>
    </source>
</reference>
<evidence type="ECO:0000256" key="2">
    <source>
        <dbReference type="ARBA" id="ARBA00022723"/>
    </source>
</evidence>
<feature type="domain" description="Cysteine-rich" evidence="6">
    <location>
        <begin position="364"/>
        <end position="445"/>
    </location>
</feature>
<dbReference type="Pfam" id="PF13183">
    <property type="entry name" value="Fer4_8"/>
    <property type="match status" value="1"/>
</dbReference>
<sequence length="471" mass="51722">MENCLKESAVMKTHLDWSAYEDAGMGDAYADIPKHGGDFGKAVAVCINSRLCEARDADKQLMCPSFRATGNPNLSTGGRVRMLKAALNSDDPDASFANPELAEAMDLCVSCKGCKRECENNVDMALIKAEFLAQRLYRQPLSARGRLFAELPAWLHKWPQLGGLARWRNASGLLAKLGERWLRIPGDRPAPAPETQAFNESDALAQWADLPVNPELPEVTLLTDTFSRYFEPQVAYAAVAVLRAAGYRLHLATPDDGVSDPERPLCCGRTYLSQGLVDKARAEAKRMVDSLHPHVQAGRIIVGMEASCVLGLRDDAKALGLGEALNEIADKTLLLEEFLARETMAKRLNLPLRAIPDQPKTLIHGHCHQKTVGAMKSMRRVLKMIPELDFEMIESSCCGMAGTFGMESEHAELSTQMAETALMPTLRENPQADVVANGFSCRHQMRAHGDNRARHLALLLRDALDAPADAR</sequence>
<keyword evidence="5" id="KW-0411">Iron-sulfur</keyword>
<accession>A0A1Y2K3P0</accession>
<dbReference type="STRING" id="1434232.MAIT1_02703"/>
<evidence type="ECO:0000256" key="1">
    <source>
        <dbReference type="ARBA" id="ARBA00022485"/>
    </source>
</evidence>
<dbReference type="InterPro" id="IPR004017">
    <property type="entry name" value="Cys_rich_dom"/>
</dbReference>
<evidence type="ECO:0000256" key="3">
    <source>
        <dbReference type="ARBA" id="ARBA00022737"/>
    </source>
</evidence>
<evidence type="ECO:0000259" key="7">
    <source>
        <dbReference type="Pfam" id="PF13183"/>
    </source>
</evidence>
<keyword evidence="3" id="KW-0677">Repeat</keyword>
<dbReference type="PROSITE" id="PS00198">
    <property type="entry name" value="4FE4S_FER_1"/>
    <property type="match status" value="1"/>
</dbReference>
<dbReference type="Pfam" id="PF02754">
    <property type="entry name" value="CCG"/>
    <property type="match status" value="1"/>
</dbReference>
<evidence type="ECO:0000259" key="6">
    <source>
        <dbReference type="Pfam" id="PF02754"/>
    </source>
</evidence>
<evidence type="ECO:0000313" key="9">
    <source>
        <dbReference type="Proteomes" id="UP000194003"/>
    </source>
</evidence>
<dbReference type="InterPro" id="IPR017900">
    <property type="entry name" value="4Fe4S_Fe_S_CS"/>
</dbReference>
<keyword evidence="9" id="KW-1185">Reference proteome</keyword>
<evidence type="ECO:0000313" key="8">
    <source>
        <dbReference type="EMBL" id="OSM02542.1"/>
    </source>
</evidence>
<gene>
    <name evidence="8" type="ORF">MAIT1_02703</name>
</gene>
<dbReference type="PANTHER" id="PTHR32479:SF19">
    <property type="entry name" value="ANAEROBIC GLYCEROL-3-PHOSPHATE DEHYDROGENASE SUBUNIT C"/>
    <property type="match status" value="1"/>
</dbReference>
<protein>
    <submittedName>
        <fullName evidence="8">Putative ferredoxin</fullName>
    </submittedName>
</protein>
<dbReference type="Proteomes" id="UP000194003">
    <property type="component" value="Unassembled WGS sequence"/>
</dbReference>
<keyword evidence="1" id="KW-0004">4Fe-4S</keyword>
<comment type="caution">
    <text evidence="8">The sequence shown here is derived from an EMBL/GenBank/DDBJ whole genome shotgun (WGS) entry which is preliminary data.</text>
</comment>
<organism evidence="8 9">
    <name type="scientific">Magnetofaba australis IT-1</name>
    <dbReference type="NCBI Taxonomy" id="1434232"/>
    <lineage>
        <taxon>Bacteria</taxon>
        <taxon>Pseudomonadati</taxon>
        <taxon>Pseudomonadota</taxon>
        <taxon>Magnetococcia</taxon>
        <taxon>Magnetococcales</taxon>
        <taxon>Magnetococcaceae</taxon>
        <taxon>Magnetofaba</taxon>
    </lineage>
</organism>
<evidence type="ECO:0000256" key="5">
    <source>
        <dbReference type="ARBA" id="ARBA00023014"/>
    </source>
</evidence>
<keyword evidence="2" id="KW-0479">Metal-binding</keyword>
<dbReference type="InterPro" id="IPR017896">
    <property type="entry name" value="4Fe4S_Fe-S-bd"/>
</dbReference>
<dbReference type="PANTHER" id="PTHR32479">
    <property type="entry name" value="GLYCOLATE OXIDASE IRON-SULFUR SUBUNIT"/>
    <property type="match status" value="1"/>
</dbReference>
<dbReference type="GO" id="GO:0051539">
    <property type="term" value="F:4 iron, 4 sulfur cluster binding"/>
    <property type="evidence" value="ECO:0007669"/>
    <property type="project" value="UniProtKB-KW"/>
</dbReference>